<dbReference type="InterPro" id="IPR023286">
    <property type="entry name" value="ABATE_dom_sf"/>
</dbReference>
<dbReference type="PANTHER" id="PTHR35525">
    <property type="entry name" value="BLL6575 PROTEIN"/>
    <property type="match status" value="1"/>
</dbReference>
<keyword evidence="3" id="KW-1185">Reference proteome</keyword>
<dbReference type="PANTHER" id="PTHR35525:SF3">
    <property type="entry name" value="BLL6575 PROTEIN"/>
    <property type="match status" value="1"/>
</dbReference>
<dbReference type="EMBL" id="POUA01000215">
    <property type="protein sequence ID" value="PZG38795.1"/>
    <property type="molecule type" value="Genomic_DNA"/>
</dbReference>
<dbReference type="InterPro" id="IPR021005">
    <property type="entry name" value="Znf_CGNR"/>
</dbReference>
<dbReference type="Gene3D" id="1.10.3300.10">
    <property type="entry name" value="Jann2411-like domain"/>
    <property type="match status" value="1"/>
</dbReference>
<dbReference type="AlphaFoldDB" id="A0A2W2GEZ9"/>
<gene>
    <name evidence="2" type="ORF">C1I98_24240</name>
</gene>
<dbReference type="RefSeq" id="WP_111169732.1">
    <property type="nucleotide sequence ID" value="NZ_POUA01000215.1"/>
</dbReference>
<accession>A0A2W2GEZ9</accession>
<proteinExistence type="predicted"/>
<dbReference type="Proteomes" id="UP000248544">
    <property type="component" value="Unassembled WGS sequence"/>
</dbReference>
<name>A0A2W2GEZ9_9ACTN</name>
<sequence length="177" mass="19148">MDLTKYAELAVLLVNGADRLESLAGLRLLLGESGRGARAARATRADLEAMRALRAELVAVFESADAGEEDDAVARLNALLIRHPVHPLISGHDGQRWHLHLNEDGGIADQYAVGCVMGLAALVTDLGVDRLGLCDAAPCRRAFLDTSSNRSRRYCSERCASRANVAAYRARKRRVAV</sequence>
<protein>
    <recommendedName>
        <fullName evidence="1">Zinc finger CGNR domain-containing protein</fullName>
    </recommendedName>
</protein>
<dbReference type="Pfam" id="PF11706">
    <property type="entry name" value="zf-CGNR"/>
    <property type="match status" value="1"/>
</dbReference>
<reference evidence="2 3" key="1">
    <citation type="submission" date="2018-01" db="EMBL/GenBank/DDBJ databases">
        <title>Draft genome sequence of Sphaerisporangium sp. 7K107.</title>
        <authorList>
            <person name="Sahin N."/>
            <person name="Saygin H."/>
            <person name="Ay H."/>
        </authorList>
    </citation>
    <scope>NUCLEOTIDE SEQUENCE [LARGE SCALE GENOMIC DNA]</scope>
    <source>
        <strain evidence="2 3">7K107</strain>
    </source>
</reference>
<dbReference type="Pfam" id="PF07336">
    <property type="entry name" value="ABATE"/>
    <property type="match status" value="1"/>
</dbReference>
<dbReference type="InterPro" id="IPR010852">
    <property type="entry name" value="ABATE"/>
</dbReference>
<evidence type="ECO:0000313" key="2">
    <source>
        <dbReference type="EMBL" id="PZG38795.1"/>
    </source>
</evidence>
<dbReference type="SUPFAM" id="SSF160904">
    <property type="entry name" value="Jann2411-like"/>
    <property type="match status" value="1"/>
</dbReference>
<organism evidence="2 3">
    <name type="scientific">Spongiactinospora gelatinilytica</name>
    <dbReference type="NCBI Taxonomy" id="2666298"/>
    <lineage>
        <taxon>Bacteria</taxon>
        <taxon>Bacillati</taxon>
        <taxon>Actinomycetota</taxon>
        <taxon>Actinomycetes</taxon>
        <taxon>Streptosporangiales</taxon>
        <taxon>Streptosporangiaceae</taxon>
        <taxon>Spongiactinospora</taxon>
    </lineage>
</organism>
<comment type="caution">
    <text evidence="2">The sequence shown here is derived from an EMBL/GenBank/DDBJ whole genome shotgun (WGS) entry which is preliminary data.</text>
</comment>
<evidence type="ECO:0000313" key="3">
    <source>
        <dbReference type="Proteomes" id="UP000248544"/>
    </source>
</evidence>
<feature type="domain" description="Zinc finger CGNR" evidence="1">
    <location>
        <begin position="130"/>
        <end position="172"/>
    </location>
</feature>
<evidence type="ECO:0000259" key="1">
    <source>
        <dbReference type="Pfam" id="PF11706"/>
    </source>
</evidence>